<dbReference type="GO" id="GO:0061809">
    <property type="term" value="F:NAD+ nucleosidase activity, cyclic ADP-ribose generating"/>
    <property type="evidence" value="ECO:0007669"/>
    <property type="project" value="UniProtKB-EC"/>
</dbReference>
<evidence type="ECO:0000256" key="1">
    <source>
        <dbReference type="ARBA" id="ARBA00011982"/>
    </source>
</evidence>
<gene>
    <name evidence="9" type="ordered locus">AALP_Aa3g031900</name>
</gene>
<keyword evidence="5" id="KW-0611">Plant defense</keyword>
<feature type="domain" description="TIR" evidence="8">
    <location>
        <begin position="6"/>
        <end position="169"/>
    </location>
</feature>
<dbReference type="InterPro" id="IPR027417">
    <property type="entry name" value="P-loop_NTPase"/>
</dbReference>
<sequence length="694" mass="79179">MASSSSSHDVFTSFRGKDVRRTFLSHLLNEFDRRRIIAFVDNSLTSKSIPPELVRAIRSSRISIVILSKSYASSSWCLNELVEIMNCNASDGQLVMTIFYDVDPSDVRKQTGDFGKAFKRTCLGRTEDEKRKWKQALIDVANILGEHSKNWHSEAAMIKKIATDVSNVLNSTPSKDFDNFVGIEAHIEKMKLELCLENKEAKMIGIWGPAGIGKSTIARALYDRLSSNFQLTLFMDNVKASYRSNESYSSKLRLQERFLSELFNDKDLRIKNLGVAEKRLRSRKVLVVLDDVDNIEQLNALADRPEWFGNGSRIIVTTEDKELLETHEINLIYEVGFPSRLEALQIFSQSAFRQDSPPDGYVELANEIAKLTVLPLGLSVLGSSLRGKSKCKWIRALPRLKATLHEDIERILRVGYDSLGDNDNLKTIFLYIACLFNGERKDRLTQLLENSDLDIESGLDVLVERALISISSDKRIMMHHLLQQMGQQIVRRQSIHEPGKRQFLLDAKKINDVLADNTGTGTILGISFNMSEIEELFLGENAFIGMHNLQIIRFYKNRSDKARLHLDEGLDCLRLPLNLRLLHWEACPMKCMPSRFSAKFLVEINMQESKLEKLWQEDPTLTSLKKINLSTSINLKELPDLSKATNLESVTDIDYKTEGIGEAIPWEQTIGMQDHQFLRFYRNFMDKGSKLEKL</sequence>
<dbReference type="PANTHER" id="PTHR11017:SF569">
    <property type="entry name" value="DISEASE RESISTANCE PROTEIN"/>
    <property type="match status" value="1"/>
</dbReference>
<dbReference type="PRINTS" id="PR00364">
    <property type="entry name" value="DISEASERSIST"/>
</dbReference>
<reference evidence="10" key="1">
    <citation type="journal article" date="2015" name="Nat. Plants">
        <title>Genome expansion of Arabis alpina linked with retrotransposition and reduced symmetric DNA methylation.</title>
        <authorList>
            <person name="Willing E.M."/>
            <person name="Rawat V."/>
            <person name="Mandakova T."/>
            <person name="Maumus F."/>
            <person name="James G.V."/>
            <person name="Nordstroem K.J."/>
            <person name="Becker C."/>
            <person name="Warthmann N."/>
            <person name="Chica C."/>
            <person name="Szarzynska B."/>
            <person name="Zytnicki M."/>
            <person name="Albani M.C."/>
            <person name="Kiefer C."/>
            <person name="Bergonzi S."/>
            <person name="Castaings L."/>
            <person name="Mateos J.L."/>
            <person name="Berns M.C."/>
            <person name="Bujdoso N."/>
            <person name="Piofczyk T."/>
            <person name="de Lorenzo L."/>
            <person name="Barrero-Sicilia C."/>
            <person name="Mateos I."/>
            <person name="Piednoel M."/>
            <person name="Hagmann J."/>
            <person name="Chen-Min-Tao R."/>
            <person name="Iglesias-Fernandez R."/>
            <person name="Schuster S.C."/>
            <person name="Alonso-Blanco C."/>
            <person name="Roudier F."/>
            <person name="Carbonero P."/>
            <person name="Paz-Ares J."/>
            <person name="Davis S.J."/>
            <person name="Pecinka A."/>
            <person name="Quesneville H."/>
            <person name="Colot V."/>
            <person name="Lysak M.A."/>
            <person name="Weigel D."/>
            <person name="Coupland G."/>
            <person name="Schneeberger K."/>
        </authorList>
    </citation>
    <scope>NUCLEOTIDE SEQUENCE [LARGE SCALE GENOMIC DNA]</scope>
    <source>
        <strain evidence="10">cv. Pajares</strain>
    </source>
</reference>
<dbReference type="Gene3D" id="3.40.50.10140">
    <property type="entry name" value="Toll/interleukin-1 receptor homology (TIR) domain"/>
    <property type="match status" value="1"/>
</dbReference>
<dbReference type="FunFam" id="3.40.50.300:FF:001002">
    <property type="entry name" value="Disease resistance protein (TIR-NBS-LRR class)"/>
    <property type="match status" value="1"/>
</dbReference>
<keyword evidence="2" id="KW-0433">Leucine-rich repeat</keyword>
<dbReference type="Gene3D" id="3.40.50.300">
    <property type="entry name" value="P-loop containing nucleotide triphosphate hydrolases"/>
    <property type="match status" value="1"/>
</dbReference>
<proteinExistence type="predicted"/>
<dbReference type="Pfam" id="PF23282">
    <property type="entry name" value="WHD_ROQ1"/>
    <property type="match status" value="1"/>
</dbReference>
<dbReference type="FunFam" id="3.40.50.10140:FF:000007">
    <property type="entry name" value="Disease resistance protein (TIR-NBS-LRR class)"/>
    <property type="match status" value="1"/>
</dbReference>
<dbReference type="InterPro" id="IPR058192">
    <property type="entry name" value="WHD_ROQ1-like"/>
</dbReference>
<dbReference type="InterPro" id="IPR036390">
    <property type="entry name" value="WH_DNA-bd_sf"/>
</dbReference>
<dbReference type="Gramene" id="KFK37808">
    <property type="protein sequence ID" value="KFK37808"/>
    <property type="gene ID" value="AALP_AA3G031900"/>
</dbReference>
<dbReference type="InterPro" id="IPR044974">
    <property type="entry name" value="Disease_R_plants"/>
</dbReference>
<dbReference type="InterPro" id="IPR042197">
    <property type="entry name" value="Apaf_helical"/>
</dbReference>
<dbReference type="EMBL" id="CM002871">
    <property type="protein sequence ID" value="KFK37808.1"/>
    <property type="molecule type" value="Genomic_DNA"/>
</dbReference>
<dbReference type="InterPro" id="IPR002182">
    <property type="entry name" value="NB-ARC"/>
</dbReference>
<keyword evidence="10" id="KW-1185">Reference proteome</keyword>
<dbReference type="PANTHER" id="PTHR11017">
    <property type="entry name" value="LEUCINE-RICH REPEAT-CONTAINING PROTEIN"/>
    <property type="match status" value="1"/>
</dbReference>
<evidence type="ECO:0000256" key="6">
    <source>
        <dbReference type="ARBA" id="ARBA00023027"/>
    </source>
</evidence>
<evidence type="ECO:0000313" key="10">
    <source>
        <dbReference type="Proteomes" id="UP000029120"/>
    </source>
</evidence>
<dbReference type="Gene3D" id="3.80.10.10">
    <property type="entry name" value="Ribonuclease Inhibitor"/>
    <property type="match status" value="1"/>
</dbReference>
<dbReference type="AlphaFoldDB" id="A0A087H6Q6"/>
<dbReference type="SUPFAM" id="SSF52540">
    <property type="entry name" value="P-loop containing nucleoside triphosphate hydrolases"/>
    <property type="match status" value="1"/>
</dbReference>
<dbReference type="SUPFAM" id="SSF52058">
    <property type="entry name" value="L domain-like"/>
    <property type="match status" value="1"/>
</dbReference>
<dbReference type="EC" id="3.2.2.6" evidence="1"/>
<dbReference type="InterPro" id="IPR000157">
    <property type="entry name" value="TIR_dom"/>
</dbReference>
<accession>A0A087H6Q6</accession>
<dbReference type="Gene3D" id="1.10.8.430">
    <property type="entry name" value="Helical domain of apoptotic protease-activating factors"/>
    <property type="match status" value="1"/>
</dbReference>
<dbReference type="GO" id="GO:0007165">
    <property type="term" value="P:signal transduction"/>
    <property type="evidence" value="ECO:0007669"/>
    <property type="project" value="InterPro"/>
</dbReference>
<dbReference type="SUPFAM" id="SSF46785">
    <property type="entry name" value="Winged helix' DNA-binding domain"/>
    <property type="match status" value="1"/>
</dbReference>
<evidence type="ECO:0000256" key="7">
    <source>
        <dbReference type="ARBA" id="ARBA00047304"/>
    </source>
</evidence>
<evidence type="ECO:0000313" key="9">
    <source>
        <dbReference type="EMBL" id="KFK37808.1"/>
    </source>
</evidence>
<dbReference type="InterPro" id="IPR035897">
    <property type="entry name" value="Toll_tir_struct_dom_sf"/>
</dbReference>
<keyword evidence="3" id="KW-0677">Repeat</keyword>
<dbReference type="Pfam" id="PF00931">
    <property type="entry name" value="NB-ARC"/>
    <property type="match status" value="1"/>
</dbReference>
<protein>
    <recommendedName>
        <fullName evidence="1">ADP-ribosyl cyclase/cyclic ADP-ribose hydrolase</fullName>
        <ecNumber evidence="1">3.2.2.6</ecNumber>
    </recommendedName>
</protein>
<dbReference type="PROSITE" id="PS50104">
    <property type="entry name" value="TIR"/>
    <property type="match status" value="1"/>
</dbReference>
<dbReference type="Pfam" id="PF07725">
    <property type="entry name" value="LRR_3"/>
    <property type="match status" value="1"/>
</dbReference>
<dbReference type="InterPro" id="IPR003593">
    <property type="entry name" value="AAA+_ATPase"/>
</dbReference>
<comment type="catalytic activity">
    <reaction evidence="7">
        <text>NAD(+) + H2O = ADP-D-ribose + nicotinamide + H(+)</text>
        <dbReference type="Rhea" id="RHEA:16301"/>
        <dbReference type="ChEBI" id="CHEBI:15377"/>
        <dbReference type="ChEBI" id="CHEBI:15378"/>
        <dbReference type="ChEBI" id="CHEBI:17154"/>
        <dbReference type="ChEBI" id="CHEBI:57540"/>
        <dbReference type="ChEBI" id="CHEBI:57967"/>
        <dbReference type="EC" id="3.2.2.6"/>
    </reaction>
    <physiologicalReaction direction="left-to-right" evidence="7">
        <dbReference type="Rhea" id="RHEA:16302"/>
    </physiologicalReaction>
</comment>
<dbReference type="SUPFAM" id="SSF52200">
    <property type="entry name" value="Toll/Interleukin receptor TIR domain"/>
    <property type="match status" value="1"/>
</dbReference>
<dbReference type="GO" id="GO:0043531">
    <property type="term" value="F:ADP binding"/>
    <property type="evidence" value="ECO:0007669"/>
    <property type="project" value="InterPro"/>
</dbReference>
<dbReference type="OMA" id="HICNVEL"/>
<evidence type="ECO:0000256" key="3">
    <source>
        <dbReference type="ARBA" id="ARBA00022737"/>
    </source>
</evidence>
<dbReference type="Proteomes" id="UP000029120">
    <property type="component" value="Chromosome 3"/>
</dbReference>
<dbReference type="FunFam" id="1.10.8.430:FF:000002">
    <property type="entry name" value="Disease resistance protein (TIR-NBS-LRR class)"/>
    <property type="match status" value="1"/>
</dbReference>
<evidence type="ECO:0000256" key="5">
    <source>
        <dbReference type="ARBA" id="ARBA00022821"/>
    </source>
</evidence>
<evidence type="ECO:0000256" key="4">
    <source>
        <dbReference type="ARBA" id="ARBA00022801"/>
    </source>
</evidence>
<keyword evidence="4" id="KW-0378">Hydrolase</keyword>
<dbReference type="InterPro" id="IPR032675">
    <property type="entry name" value="LRR_dom_sf"/>
</dbReference>
<dbReference type="SMART" id="SM00255">
    <property type="entry name" value="TIR"/>
    <property type="match status" value="1"/>
</dbReference>
<dbReference type="GO" id="GO:0006952">
    <property type="term" value="P:defense response"/>
    <property type="evidence" value="ECO:0007669"/>
    <property type="project" value="UniProtKB-KW"/>
</dbReference>
<name>A0A087H6Q6_ARAAL</name>
<keyword evidence="6" id="KW-0520">NAD</keyword>
<evidence type="ECO:0000256" key="2">
    <source>
        <dbReference type="ARBA" id="ARBA00022614"/>
    </source>
</evidence>
<organism evidence="9 10">
    <name type="scientific">Arabis alpina</name>
    <name type="common">Alpine rock-cress</name>
    <dbReference type="NCBI Taxonomy" id="50452"/>
    <lineage>
        <taxon>Eukaryota</taxon>
        <taxon>Viridiplantae</taxon>
        <taxon>Streptophyta</taxon>
        <taxon>Embryophyta</taxon>
        <taxon>Tracheophyta</taxon>
        <taxon>Spermatophyta</taxon>
        <taxon>Magnoliopsida</taxon>
        <taxon>eudicotyledons</taxon>
        <taxon>Gunneridae</taxon>
        <taxon>Pentapetalae</taxon>
        <taxon>rosids</taxon>
        <taxon>malvids</taxon>
        <taxon>Brassicales</taxon>
        <taxon>Brassicaceae</taxon>
        <taxon>Arabideae</taxon>
        <taxon>Arabis</taxon>
    </lineage>
</organism>
<evidence type="ECO:0000259" key="8">
    <source>
        <dbReference type="PROSITE" id="PS50104"/>
    </source>
</evidence>
<dbReference type="OrthoDB" id="1044810at2759"/>
<dbReference type="InterPro" id="IPR011713">
    <property type="entry name" value="Leu-rich_rpt_3"/>
</dbReference>
<dbReference type="SMART" id="SM00382">
    <property type="entry name" value="AAA"/>
    <property type="match status" value="1"/>
</dbReference>
<dbReference type="Pfam" id="PF01582">
    <property type="entry name" value="TIR"/>
    <property type="match status" value="1"/>
</dbReference>